<evidence type="ECO:0000256" key="1">
    <source>
        <dbReference type="ARBA" id="ARBA00021207"/>
    </source>
</evidence>
<feature type="repeat" description="WD" evidence="4">
    <location>
        <begin position="498"/>
        <end position="529"/>
    </location>
</feature>
<dbReference type="InterPro" id="IPR015943">
    <property type="entry name" value="WD40/YVTN_repeat-like_dom_sf"/>
</dbReference>
<dbReference type="Pfam" id="PF00400">
    <property type="entry name" value="WD40"/>
    <property type="match status" value="4"/>
</dbReference>
<dbReference type="PROSITE" id="PS50082">
    <property type="entry name" value="WD_REPEATS_2"/>
    <property type="match status" value="3"/>
</dbReference>
<dbReference type="Gene3D" id="2.130.10.10">
    <property type="entry name" value="YVTN repeat-like/Quinoprotein amine dehydrogenase"/>
    <property type="match status" value="1"/>
</dbReference>
<dbReference type="EMBL" id="SUNJ01007146">
    <property type="protein sequence ID" value="TPP62244.1"/>
    <property type="molecule type" value="Genomic_DNA"/>
</dbReference>
<dbReference type="PANTHER" id="PTHR14221:SF0">
    <property type="entry name" value="WD REPEAT-CONTAINING PROTEIN 44"/>
    <property type="match status" value="1"/>
</dbReference>
<accession>A0A504YLV7</accession>
<keyword evidence="2 4" id="KW-0853">WD repeat</keyword>
<feature type="compositionally biased region" description="Polar residues" evidence="5">
    <location>
        <begin position="599"/>
        <end position="630"/>
    </location>
</feature>
<dbReference type="PROSITE" id="PS50294">
    <property type="entry name" value="WD_REPEATS_REGION"/>
    <property type="match status" value="3"/>
</dbReference>
<dbReference type="SMART" id="SM00320">
    <property type="entry name" value="WD40"/>
    <property type="match status" value="7"/>
</dbReference>
<dbReference type="STRING" id="46835.A0A504YLV7"/>
<sequence length="1026" mass="114056">MSSEEDEFFDAPDAFACSPNARRWSDNEDDLPTSSLDFDSKNARRRSRVESLKRTIDDHKIYPHFVDPMQDIRDFRRVSLTDSKIFGLRTPTGLVRSHRSAYTQPHESFFAAAVPGVASQDATDHSASQVAPYSLAGDTNGGYIATQTLLGHQTSPDSSNLSTNITSLTDRLRSERSSFCVPIDQLFPLPVETDPSIFPKSVFTFGCSRQFSLPMTNAVRAPVIYSAPEVSDTRITTDSNALMEYVKSWSLDAAKRQAEGLHSVRVLPNVRTDASSAAPQLLGEPAPETSIPNPVSQLVQLEEQDPRYASVPPSNQTSSCCPTDYCVHRPARLVSTMVQTNNEDLNPRSISIAAGEPNCGVSTVSTTTTGTFLVSHDKTLTQKSATLHDERILNPIELHFRSFTTSNASLTNSQNVPVDCSAQTTNAPTGKKFRLQRYLLGAVNAMRSATRAKIFTQNEESSDEDDEVIGNQGIRIRSSRQARGRREFLQVKLVQEMKNEHTGAIWAMRFSPCGRLLATAGYDRNIRVWVLRQWYSFFKRMQQSSVESVNNPEFGSTSYMSPTFTSFENTTSLMDDENLLDSISLASTSASTAGRTDDGTSTCSSNPACPGRNRSSPVETGANRFSSTSRKLPDLERGRRTVFRSQPLLVYRGHEGVVTELVWSKNLFLLATSMDHQVRLWHISRRECLCLFSHNDTVPTIVFHPKDDRFFLSGSLDGKLRLWNIPDKKVRFWVEVPIPSALPVPANASPAPFAVSILFKSTPPSTPQVLSTSGYSRTVGPKTIITSAAFACDGTKVVVGTYDGRVMFFSSELTYITFIAIKSSTTKGRQCRVTAIELDPTDSNKILVTSNDSRLRLIDARDYHTLCKYRGFVNETSQIRASFSPTGRYLISGSENTFFYIWQKSLDVDRISRFSRARKDRNNCWEAIKAHDTMVTVAIFCPNPNLILDKRSRHGWPREEITTLSYMEASHIPRLDELPSHADPRHPLPYLGELIVSADCNGCIRVFKKVSASDSQSSCGGNSRTS</sequence>
<keyword evidence="3" id="KW-0677">Repeat</keyword>
<evidence type="ECO:0000313" key="6">
    <source>
        <dbReference type="EMBL" id="TPP62244.1"/>
    </source>
</evidence>
<dbReference type="InterPro" id="IPR036322">
    <property type="entry name" value="WD40_repeat_dom_sf"/>
</dbReference>
<protein>
    <recommendedName>
        <fullName evidence="1">WD repeat-containing protein 44</fullName>
    </recommendedName>
</protein>
<name>A0A504YLV7_FASGI</name>
<feature type="repeat" description="WD" evidence="4">
    <location>
        <begin position="651"/>
        <end position="691"/>
    </location>
</feature>
<dbReference type="InterPro" id="IPR040324">
    <property type="entry name" value="WDR44/Dgr2"/>
</dbReference>
<dbReference type="PANTHER" id="PTHR14221">
    <property type="entry name" value="WD REPEAT DOMAIN 44"/>
    <property type="match status" value="1"/>
</dbReference>
<reference evidence="6 7" key="1">
    <citation type="submission" date="2019-04" db="EMBL/GenBank/DDBJ databases">
        <title>Annotation for the trematode Fasciola gigantica.</title>
        <authorList>
            <person name="Choi Y.-J."/>
        </authorList>
    </citation>
    <scope>NUCLEOTIDE SEQUENCE [LARGE SCALE GENOMIC DNA]</scope>
    <source>
        <strain evidence="6">Uganda_cow_1</strain>
    </source>
</reference>
<dbReference type="InterPro" id="IPR001680">
    <property type="entry name" value="WD40_rpt"/>
</dbReference>
<dbReference type="SUPFAM" id="SSF50978">
    <property type="entry name" value="WD40 repeat-like"/>
    <property type="match status" value="1"/>
</dbReference>
<feature type="repeat" description="WD" evidence="4">
    <location>
        <begin position="691"/>
        <end position="725"/>
    </location>
</feature>
<evidence type="ECO:0000256" key="4">
    <source>
        <dbReference type="PROSITE-ProRule" id="PRU00221"/>
    </source>
</evidence>
<evidence type="ECO:0000256" key="5">
    <source>
        <dbReference type="SAM" id="MobiDB-lite"/>
    </source>
</evidence>
<comment type="caution">
    <text evidence="6">The sequence shown here is derived from an EMBL/GenBank/DDBJ whole genome shotgun (WGS) entry which is preliminary data.</text>
</comment>
<evidence type="ECO:0000256" key="2">
    <source>
        <dbReference type="ARBA" id="ARBA00022574"/>
    </source>
</evidence>
<keyword evidence="7" id="KW-1185">Reference proteome</keyword>
<dbReference type="Proteomes" id="UP000316759">
    <property type="component" value="Unassembled WGS sequence"/>
</dbReference>
<evidence type="ECO:0000256" key="3">
    <source>
        <dbReference type="ARBA" id="ARBA00022737"/>
    </source>
</evidence>
<gene>
    <name evidence="6" type="ORF">FGIG_03102</name>
</gene>
<organism evidence="6 7">
    <name type="scientific">Fasciola gigantica</name>
    <name type="common">Giant liver fluke</name>
    <dbReference type="NCBI Taxonomy" id="46835"/>
    <lineage>
        <taxon>Eukaryota</taxon>
        <taxon>Metazoa</taxon>
        <taxon>Spiralia</taxon>
        <taxon>Lophotrochozoa</taxon>
        <taxon>Platyhelminthes</taxon>
        <taxon>Trematoda</taxon>
        <taxon>Digenea</taxon>
        <taxon>Plagiorchiida</taxon>
        <taxon>Echinostomata</taxon>
        <taxon>Echinostomatoidea</taxon>
        <taxon>Fasciolidae</taxon>
        <taxon>Fasciola</taxon>
    </lineage>
</organism>
<evidence type="ECO:0000313" key="7">
    <source>
        <dbReference type="Proteomes" id="UP000316759"/>
    </source>
</evidence>
<dbReference type="AlphaFoldDB" id="A0A504YLV7"/>
<proteinExistence type="predicted"/>
<feature type="region of interest" description="Disordered" evidence="5">
    <location>
        <begin position="590"/>
        <end position="631"/>
    </location>
</feature>
<dbReference type="OrthoDB" id="20550at2759"/>
<feature type="region of interest" description="Disordered" evidence="5">
    <location>
        <begin position="20"/>
        <end position="44"/>
    </location>
</feature>